<gene>
    <name evidence="11" type="ORF">NKR23_g6460</name>
</gene>
<feature type="transmembrane region" description="Helical" evidence="9">
    <location>
        <begin position="465"/>
        <end position="486"/>
    </location>
</feature>
<evidence type="ECO:0000256" key="6">
    <source>
        <dbReference type="ARBA" id="ARBA00023136"/>
    </source>
</evidence>
<evidence type="ECO:0000256" key="4">
    <source>
        <dbReference type="ARBA" id="ARBA00022692"/>
    </source>
</evidence>
<evidence type="ECO:0000259" key="10">
    <source>
        <dbReference type="PROSITE" id="PS50850"/>
    </source>
</evidence>
<feature type="region of interest" description="Disordered" evidence="8">
    <location>
        <begin position="1"/>
        <end position="35"/>
    </location>
</feature>
<feature type="transmembrane region" description="Helical" evidence="9">
    <location>
        <begin position="397"/>
        <end position="418"/>
    </location>
</feature>
<dbReference type="InterPro" id="IPR050360">
    <property type="entry name" value="MFS_Sugar_Transporters"/>
</dbReference>
<comment type="caution">
    <text evidence="11">The sequence shown here is derived from an EMBL/GenBank/DDBJ whole genome shotgun (WGS) entry which is preliminary data.</text>
</comment>
<feature type="transmembrane region" description="Helical" evidence="9">
    <location>
        <begin position="430"/>
        <end position="453"/>
    </location>
</feature>
<dbReference type="PANTHER" id="PTHR48022:SF56">
    <property type="entry name" value="MAJOR FACILITATOR SUPERFAMILY (MFS) PROFILE DOMAIN-CONTAINING PROTEIN-RELATED"/>
    <property type="match status" value="1"/>
</dbReference>
<dbReference type="InterPro" id="IPR003663">
    <property type="entry name" value="Sugar/inositol_transpt"/>
</dbReference>
<keyword evidence="4 9" id="KW-0812">Transmembrane</keyword>
<feature type="transmembrane region" description="Helical" evidence="9">
    <location>
        <begin position="210"/>
        <end position="229"/>
    </location>
</feature>
<dbReference type="SUPFAM" id="SSF103473">
    <property type="entry name" value="MFS general substrate transporter"/>
    <property type="match status" value="1"/>
</dbReference>
<evidence type="ECO:0000313" key="12">
    <source>
        <dbReference type="Proteomes" id="UP001174694"/>
    </source>
</evidence>
<dbReference type="Gene3D" id="1.20.1250.20">
    <property type="entry name" value="MFS general substrate transporter like domains"/>
    <property type="match status" value="1"/>
</dbReference>
<feature type="domain" description="Major facilitator superfamily (MFS) profile" evidence="10">
    <location>
        <begin position="75"/>
        <end position="522"/>
    </location>
</feature>
<evidence type="ECO:0000256" key="7">
    <source>
        <dbReference type="RuleBase" id="RU003346"/>
    </source>
</evidence>
<dbReference type="InterPro" id="IPR020846">
    <property type="entry name" value="MFS_dom"/>
</dbReference>
<evidence type="ECO:0000256" key="8">
    <source>
        <dbReference type="SAM" id="MobiDB-lite"/>
    </source>
</evidence>
<comment type="subcellular location">
    <subcellularLocation>
        <location evidence="1">Membrane</location>
        <topology evidence="1">Multi-pass membrane protein</topology>
    </subcellularLocation>
</comment>
<evidence type="ECO:0000313" key="11">
    <source>
        <dbReference type="EMBL" id="KAJ9143889.1"/>
    </source>
</evidence>
<evidence type="ECO:0000256" key="3">
    <source>
        <dbReference type="ARBA" id="ARBA00022448"/>
    </source>
</evidence>
<protein>
    <submittedName>
        <fullName evidence="11">Maltose permease mal61</fullName>
    </submittedName>
</protein>
<name>A0AA38RQ49_9PEZI</name>
<dbReference type="NCBIfam" id="TIGR00879">
    <property type="entry name" value="SP"/>
    <property type="match status" value="1"/>
</dbReference>
<dbReference type="Pfam" id="PF00083">
    <property type="entry name" value="Sugar_tr"/>
    <property type="match status" value="1"/>
</dbReference>
<keyword evidence="3 7" id="KW-0813">Transport</keyword>
<accession>A0AA38RQ49</accession>
<keyword evidence="5 9" id="KW-1133">Transmembrane helix</keyword>
<comment type="similarity">
    <text evidence="2 7">Belongs to the major facilitator superfamily. Sugar transporter (TC 2.A.1.1) family.</text>
</comment>
<dbReference type="InterPro" id="IPR005828">
    <property type="entry name" value="MFS_sugar_transport-like"/>
</dbReference>
<feature type="transmembrane region" description="Helical" evidence="9">
    <location>
        <begin position="498"/>
        <end position="516"/>
    </location>
</feature>
<keyword evidence="6 9" id="KW-0472">Membrane</keyword>
<proteinExistence type="inferred from homology"/>
<dbReference type="PROSITE" id="PS00217">
    <property type="entry name" value="SUGAR_TRANSPORT_2"/>
    <property type="match status" value="1"/>
</dbReference>
<dbReference type="InterPro" id="IPR005829">
    <property type="entry name" value="Sugar_transporter_CS"/>
</dbReference>
<keyword evidence="12" id="KW-1185">Reference proteome</keyword>
<dbReference type="EMBL" id="JANBVO010000018">
    <property type="protein sequence ID" value="KAJ9143889.1"/>
    <property type="molecule type" value="Genomic_DNA"/>
</dbReference>
<dbReference type="FunFam" id="1.20.1250.20:FF:000149">
    <property type="entry name" value="MFS transporter, SP family, general alpha glucoside:H+ symporter"/>
    <property type="match status" value="1"/>
</dbReference>
<dbReference type="InterPro" id="IPR036259">
    <property type="entry name" value="MFS_trans_sf"/>
</dbReference>
<evidence type="ECO:0000256" key="2">
    <source>
        <dbReference type="ARBA" id="ARBA00010992"/>
    </source>
</evidence>
<dbReference type="AlphaFoldDB" id="A0AA38RQ49"/>
<feature type="transmembrane region" description="Helical" evidence="9">
    <location>
        <begin position="152"/>
        <end position="170"/>
    </location>
</feature>
<dbReference type="GO" id="GO:0016020">
    <property type="term" value="C:membrane"/>
    <property type="evidence" value="ECO:0007669"/>
    <property type="project" value="UniProtKB-SubCell"/>
</dbReference>
<feature type="transmembrane region" description="Helical" evidence="9">
    <location>
        <begin position="249"/>
        <end position="270"/>
    </location>
</feature>
<feature type="compositionally biased region" description="Basic and acidic residues" evidence="8">
    <location>
        <begin position="1"/>
        <end position="15"/>
    </location>
</feature>
<dbReference type="GO" id="GO:0005351">
    <property type="term" value="F:carbohydrate:proton symporter activity"/>
    <property type="evidence" value="ECO:0007669"/>
    <property type="project" value="TreeGrafter"/>
</dbReference>
<reference evidence="11" key="1">
    <citation type="submission" date="2022-07" db="EMBL/GenBank/DDBJ databases">
        <title>Fungi with potential for degradation of polypropylene.</title>
        <authorList>
            <person name="Gostincar C."/>
        </authorList>
    </citation>
    <scope>NUCLEOTIDE SEQUENCE</scope>
    <source>
        <strain evidence="11">EXF-13308</strain>
    </source>
</reference>
<dbReference type="PROSITE" id="PS50850">
    <property type="entry name" value="MFS"/>
    <property type="match status" value="1"/>
</dbReference>
<evidence type="ECO:0000256" key="1">
    <source>
        <dbReference type="ARBA" id="ARBA00004141"/>
    </source>
</evidence>
<evidence type="ECO:0000256" key="5">
    <source>
        <dbReference type="ARBA" id="ARBA00022989"/>
    </source>
</evidence>
<organism evidence="11 12">
    <name type="scientific">Pleurostoma richardsiae</name>
    <dbReference type="NCBI Taxonomy" id="41990"/>
    <lineage>
        <taxon>Eukaryota</taxon>
        <taxon>Fungi</taxon>
        <taxon>Dikarya</taxon>
        <taxon>Ascomycota</taxon>
        <taxon>Pezizomycotina</taxon>
        <taxon>Sordariomycetes</taxon>
        <taxon>Sordariomycetidae</taxon>
        <taxon>Calosphaeriales</taxon>
        <taxon>Pleurostomataceae</taxon>
        <taxon>Pleurostoma</taxon>
    </lineage>
</organism>
<dbReference type="PANTHER" id="PTHR48022">
    <property type="entry name" value="PLASTIDIC GLUCOSE TRANSPORTER 4"/>
    <property type="match status" value="1"/>
</dbReference>
<feature type="transmembrane region" description="Helical" evidence="9">
    <location>
        <begin position="176"/>
        <end position="198"/>
    </location>
</feature>
<evidence type="ECO:0000256" key="9">
    <source>
        <dbReference type="SAM" id="Phobius"/>
    </source>
</evidence>
<sequence>MASKTPEDIVSKAEEEGIEPALASEKSLEGGVADVDNEDPKAMHSIIGFAKAATEKEQNMTLLEGIKLYPKAIAWSVLISTCIVMEGYDVCLINNFYAFDQFNRKYGEQLADGSWQVPARWQSGLSNGANCGELIGLLINGWVSERFGYRRTVMVCLACLVGFITIFFTAQNVESLLVAEILCGIPWGIFQTLTITYASEVCPVAMRGYLTTYVNACWGIGQLLGIGVIMGMLDRDDQWAYRIPYALQWMWPVPLLVGIMFAPESPWWLVRKGRVDDAKKSLLRLTSKRSDSDFDADETVAMMVHTTALEAQTTRGASYLDCFKGTDLRRTEIVCMVWAIQNLSGNSFSNYSTYFLEQAGLSDRSAYGFALGQYGINMVGVIGAWGLMTLGIGRRSLYLYGLCGLCAMLFVLGFLGLVPESHKDQGSIATGSIMLVWALCYQLTVGTVCYSLVSELSTRRLQIKTVVLGRVLYIIVGIICSVLTPYMLNPGAWNWSNYAGFFWGGICFLCIIYTYFRVPEPQGRTFAELDVLFERGISARKFADTKVDVFEETVEGSIMSKFNQQLDVNHVERSSQVSL</sequence>
<dbReference type="Proteomes" id="UP001174694">
    <property type="component" value="Unassembled WGS sequence"/>
</dbReference>